<dbReference type="InterPro" id="IPR036162">
    <property type="entry name" value="Resolvase-like_N_sf"/>
</dbReference>
<name>A0ABT1PX30_9ACTN</name>
<accession>A0ABT1PX30</accession>
<dbReference type="Proteomes" id="UP001057702">
    <property type="component" value="Unassembled WGS sequence"/>
</dbReference>
<evidence type="ECO:0000259" key="1">
    <source>
        <dbReference type="SMART" id="SM00857"/>
    </source>
</evidence>
<organism evidence="2 3">
    <name type="scientific">Streptomyces humicola</name>
    <dbReference type="NCBI Taxonomy" id="2953240"/>
    <lineage>
        <taxon>Bacteria</taxon>
        <taxon>Bacillati</taxon>
        <taxon>Actinomycetota</taxon>
        <taxon>Actinomycetes</taxon>
        <taxon>Kitasatosporales</taxon>
        <taxon>Streptomycetaceae</taxon>
        <taxon>Streptomyces</taxon>
    </lineage>
</organism>
<dbReference type="SUPFAM" id="SSF53041">
    <property type="entry name" value="Resolvase-like"/>
    <property type="match status" value="1"/>
</dbReference>
<dbReference type="SMART" id="SM00857">
    <property type="entry name" value="Resolvase"/>
    <property type="match status" value="1"/>
</dbReference>
<proteinExistence type="predicted"/>
<protein>
    <submittedName>
        <fullName evidence="2">Recombinase family protein</fullName>
    </submittedName>
</protein>
<comment type="caution">
    <text evidence="2">The sequence shown here is derived from an EMBL/GenBank/DDBJ whole genome shotgun (WGS) entry which is preliminary data.</text>
</comment>
<evidence type="ECO:0000313" key="2">
    <source>
        <dbReference type="EMBL" id="MCQ4082229.1"/>
    </source>
</evidence>
<feature type="domain" description="Resolvase/invertase-type recombinase catalytic" evidence="1">
    <location>
        <begin position="7"/>
        <end position="133"/>
    </location>
</feature>
<evidence type="ECO:0000313" key="3">
    <source>
        <dbReference type="Proteomes" id="UP001057702"/>
    </source>
</evidence>
<dbReference type="Gene3D" id="3.40.50.1390">
    <property type="entry name" value="Resolvase, N-terminal catalytic domain"/>
    <property type="match status" value="1"/>
</dbReference>
<dbReference type="RefSeq" id="WP_255921138.1">
    <property type="nucleotide sequence ID" value="NZ_JANFNG010000012.1"/>
</dbReference>
<gene>
    <name evidence="2" type="ORF">NGB36_16850</name>
</gene>
<sequence>MTTKPLAFIYDRHATPTQAIMLLRVGACRQYAEERGWEIAGEWVDCGNDALTDDHRPEFDRMLANLLGSHRGGRTTVCVVCDWDRLSRDPEQRQKFARQVTCAGGWIETIAGETSKRADRQRGLLNAAPDGGA</sequence>
<reference evidence="2" key="1">
    <citation type="submission" date="2022-06" db="EMBL/GenBank/DDBJ databases">
        <title>Draft genome sequence of Streptomyces sp. RB6PN25 isolated from peat swamp forest in Thailand.</title>
        <authorList>
            <person name="Duangmal K."/>
            <person name="Klaysubun C."/>
        </authorList>
    </citation>
    <scope>NUCLEOTIDE SEQUENCE</scope>
    <source>
        <strain evidence="2">RB6PN25</strain>
    </source>
</reference>
<dbReference type="Pfam" id="PF00239">
    <property type="entry name" value="Resolvase"/>
    <property type="match status" value="1"/>
</dbReference>
<keyword evidence="3" id="KW-1185">Reference proteome</keyword>
<dbReference type="EMBL" id="JANFNG010000012">
    <property type="protein sequence ID" value="MCQ4082229.1"/>
    <property type="molecule type" value="Genomic_DNA"/>
</dbReference>
<dbReference type="InterPro" id="IPR006119">
    <property type="entry name" value="Resolv_N"/>
</dbReference>